<evidence type="ECO:0000313" key="1">
    <source>
        <dbReference type="EMBL" id="AQQ53327.1"/>
    </source>
</evidence>
<accession>A0A1Q2KZT0</accession>
<protein>
    <submittedName>
        <fullName evidence="1">Uncharacterized protein</fullName>
    </submittedName>
</protein>
<reference evidence="1 2" key="1">
    <citation type="submission" date="2017-02" db="EMBL/GenBank/DDBJ databases">
        <title>The complete genomic sequence of a novel cold adapted crude oil-degrading bacterium Planococcus qaidamina Y42.</title>
        <authorList>
            <person name="Yang R."/>
        </authorList>
    </citation>
    <scope>NUCLEOTIDE SEQUENCE [LARGE SCALE GENOMIC DNA]</scope>
    <source>
        <strain evidence="1 2">Y42</strain>
    </source>
</reference>
<dbReference type="KEGG" id="pmar:B0X71_09710"/>
<name>A0A1Q2KZT0_9BACL</name>
<dbReference type="Proteomes" id="UP000188184">
    <property type="component" value="Chromosome"/>
</dbReference>
<keyword evidence="2" id="KW-1185">Reference proteome</keyword>
<gene>
    <name evidence="1" type="ORF">B0X71_09710</name>
</gene>
<dbReference type="OrthoDB" id="2427914at2"/>
<organism evidence="1 2">
    <name type="scientific">Planococcus lenghuensis</name>
    <dbReference type="NCBI Taxonomy" id="2213202"/>
    <lineage>
        <taxon>Bacteria</taxon>
        <taxon>Bacillati</taxon>
        <taxon>Bacillota</taxon>
        <taxon>Bacilli</taxon>
        <taxon>Bacillales</taxon>
        <taxon>Caryophanaceae</taxon>
        <taxon>Planococcus</taxon>
    </lineage>
</organism>
<dbReference type="AlphaFoldDB" id="A0A1Q2KZT0"/>
<proteinExistence type="predicted"/>
<dbReference type="RefSeq" id="WP_077589215.1">
    <property type="nucleotide sequence ID" value="NZ_CP019640.1"/>
</dbReference>
<sequence>MKRKWLLLLIAAPVLFVAGIVAFGWFMWVYEPVPNENEVEEMVGADDLTKFGEVEGSYLLTPRNYGYYDDEGIYIVKQYLDKGGEYGDQYVYIGEGMRLTDSDERAISQVEAKYAERLLQNHYENLHVISKHKMHVYRDDEKVEED</sequence>
<dbReference type="EMBL" id="CP019640">
    <property type="protein sequence ID" value="AQQ53327.1"/>
    <property type="molecule type" value="Genomic_DNA"/>
</dbReference>
<evidence type="ECO:0000313" key="2">
    <source>
        <dbReference type="Proteomes" id="UP000188184"/>
    </source>
</evidence>